<name>A0A0A9CKQ6_ARUDO</name>
<accession>A0A0A9CKQ6</accession>
<dbReference type="AlphaFoldDB" id="A0A0A9CKQ6"/>
<reference evidence="1" key="1">
    <citation type="submission" date="2014-09" db="EMBL/GenBank/DDBJ databases">
        <authorList>
            <person name="Magalhaes I.L.F."/>
            <person name="Oliveira U."/>
            <person name="Santos F.R."/>
            <person name="Vidigal T.H.D.A."/>
            <person name="Brescovit A.D."/>
            <person name="Santos A.J."/>
        </authorList>
    </citation>
    <scope>NUCLEOTIDE SEQUENCE</scope>
    <source>
        <tissue evidence="1">Shoot tissue taken approximately 20 cm above the soil surface</tissue>
    </source>
</reference>
<organism evidence="1">
    <name type="scientific">Arundo donax</name>
    <name type="common">Giant reed</name>
    <name type="synonym">Donax arundinaceus</name>
    <dbReference type="NCBI Taxonomy" id="35708"/>
    <lineage>
        <taxon>Eukaryota</taxon>
        <taxon>Viridiplantae</taxon>
        <taxon>Streptophyta</taxon>
        <taxon>Embryophyta</taxon>
        <taxon>Tracheophyta</taxon>
        <taxon>Spermatophyta</taxon>
        <taxon>Magnoliopsida</taxon>
        <taxon>Liliopsida</taxon>
        <taxon>Poales</taxon>
        <taxon>Poaceae</taxon>
        <taxon>PACMAD clade</taxon>
        <taxon>Arundinoideae</taxon>
        <taxon>Arundineae</taxon>
        <taxon>Arundo</taxon>
    </lineage>
</organism>
<sequence>MGGNHVIPDILFFKARLKQRQQPLTTVNGPNN</sequence>
<evidence type="ECO:0000313" key="1">
    <source>
        <dbReference type="EMBL" id="JAD73985.1"/>
    </source>
</evidence>
<protein>
    <submittedName>
        <fullName evidence="1">Uncharacterized protein</fullName>
    </submittedName>
</protein>
<reference evidence="1" key="2">
    <citation type="journal article" date="2015" name="Data Brief">
        <title>Shoot transcriptome of the giant reed, Arundo donax.</title>
        <authorList>
            <person name="Barrero R.A."/>
            <person name="Guerrero F.D."/>
            <person name="Moolhuijzen P."/>
            <person name="Goolsby J.A."/>
            <person name="Tidwell J."/>
            <person name="Bellgard S.E."/>
            <person name="Bellgard M.I."/>
        </authorList>
    </citation>
    <scope>NUCLEOTIDE SEQUENCE</scope>
    <source>
        <tissue evidence="1">Shoot tissue taken approximately 20 cm above the soil surface</tissue>
    </source>
</reference>
<proteinExistence type="predicted"/>
<dbReference type="EMBL" id="GBRH01223910">
    <property type="protein sequence ID" value="JAD73985.1"/>
    <property type="molecule type" value="Transcribed_RNA"/>
</dbReference>